<proteinExistence type="predicted"/>
<dbReference type="EMBL" id="BGPR01011015">
    <property type="protein sequence ID" value="GBN49182.1"/>
    <property type="molecule type" value="Genomic_DNA"/>
</dbReference>
<evidence type="ECO:0000313" key="2">
    <source>
        <dbReference type="Proteomes" id="UP000499080"/>
    </source>
</evidence>
<organism evidence="1 2">
    <name type="scientific">Araneus ventricosus</name>
    <name type="common">Orbweaver spider</name>
    <name type="synonym">Epeira ventricosa</name>
    <dbReference type="NCBI Taxonomy" id="182803"/>
    <lineage>
        <taxon>Eukaryota</taxon>
        <taxon>Metazoa</taxon>
        <taxon>Ecdysozoa</taxon>
        <taxon>Arthropoda</taxon>
        <taxon>Chelicerata</taxon>
        <taxon>Arachnida</taxon>
        <taxon>Araneae</taxon>
        <taxon>Araneomorphae</taxon>
        <taxon>Entelegynae</taxon>
        <taxon>Araneoidea</taxon>
        <taxon>Araneidae</taxon>
        <taxon>Araneus</taxon>
    </lineage>
</organism>
<evidence type="ECO:0000313" key="1">
    <source>
        <dbReference type="EMBL" id="GBN49182.1"/>
    </source>
</evidence>
<dbReference type="Proteomes" id="UP000499080">
    <property type="component" value="Unassembled WGS sequence"/>
</dbReference>
<keyword evidence="2" id="KW-1185">Reference proteome</keyword>
<comment type="caution">
    <text evidence="1">The sequence shown here is derived from an EMBL/GenBank/DDBJ whole genome shotgun (WGS) entry which is preliminary data.</text>
</comment>
<dbReference type="AlphaFoldDB" id="A0A4Y2PDK1"/>
<accession>A0A4Y2PDK1</accession>
<protein>
    <submittedName>
        <fullName evidence="1">Uncharacterized protein</fullName>
    </submittedName>
</protein>
<sequence length="150" mass="16569">MCVCAQHPSLYTGVAPKGRSLYLGHHHAPALVQQVQTPTPVVQTLKLGILLKASYAICPNRKITHIIYEGFKVRFDSPPPTRRISNFLAPMRGPNVGRPFDVPLASHRGLKLESAHQVLDFELVGIPPIKINSSKFLKFSTLTIASFFPC</sequence>
<reference evidence="1 2" key="1">
    <citation type="journal article" date="2019" name="Sci. Rep.">
        <title>Orb-weaving spider Araneus ventricosus genome elucidates the spidroin gene catalogue.</title>
        <authorList>
            <person name="Kono N."/>
            <person name="Nakamura H."/>
            <person name="Ohtoshi R."/>
            <person name="Moran D.A.P."/>
            <person name="Shinohara A."/>
            <person name="Yoshida Y."/>
            <person name="Fujiwara M."/>
            <person name="Mori M."/>
            <person name="Tomita M."/>
            <person name="Arakawa K."/>
        </authorList>
    </citation>
    <scope>NUCLEOTIDE SEQUENCE [LARGE SCALE GENOMIC DNA]</scope>
</reference>
<name>A0A4Y2PDK1_ARAVE</name>
<gene>
    <name evidence="1" type="ORF">AVEN_116502_1</name>
</gene>